<sequence length="606" mass="68466">MKAEETLVANLFESKQQVRVPVWQRRYSWDKSDWRDLWDDIVRARDEKRTHFLGSFVFMTHPVSGIPSEAKRFDIVDGQQRTITLFLLVAAIRDAVVALGADEDQRATEFQDYTSQLLMNANLKDGHRERLVLQLFDDPSFAAIVAGDTTTSAESPVTKAYGYFRGVLAPLTRDQLDATLAAILTKLEAVWVTLAENDNAHRVFQTLNAGGKPLRQSDLVRNYFFLLLGEKGASFYETQWSKMESHVSSREIERYFSAWSISQGHSGSTESVFSYFQKDLANHETDSANVLAYGAALIEAATLFSWIRQPNSCPITAAKRALTDLHHWGSLPAEGLVLYLLRRHRAGSLSGDALSDCIHLILSFMARRMLAGYEPNLHKSIFVGVARKLRAEEHLSDADVATYLRLILSSGQDVRTWPNDDAVKHYASQNPIYLKSRQHWVFGVLERLNSSLIKYSKHKPDSLDRNKYQVEHVMPQKLTTEWEGDLTSWGSENATQTHQTLAHVLGNLTLTAINPQLSQKPFGEKKPMLQDDWLKLNSEIALLDEWSEAQIVARSGELAERACAEYPAPYAFDELENVKTHLGLGQVPTLPEEDDQTTDEILLDED</sequence>
<reference evidence="4 5" key="1">
    <citation type="submission" date="2018-11" db="EMBL/GenBank/DDBJ databases">
        <title>Complete genome sequence of Nocardioides baekrokdamisoli strain KCTC 39748.</title>
        <authorList>
            <person name="Kang S.W."/>
            <person name="Lee K.C."/>
            <person name="Kim K.K."/>
            <person name="Kim J.S."/>
            <person name="Kim D.S."/>
            <person name="Ko S.H."/>
            <person name="Yang S.H."/>
            <person name="Shin Y.K."/>
            <person name="Lee J.S."/>
        </authorList>
    </citation>
    <scope>NUCLEOTIDE SEQUENCE [LARGE SCALE GENOMIC DNA]</scope>
    <source>
        <strain evidence="4 5">KCTC 39748</strain>
    </source>
</reference>
<feature type="domain" description="GmrSD restriction endonucleases N-terminal" evidence="2">
    <location>
        <begin position="9"/>
        <end position="225"/>
    </location>
</feature>
<evidence type="ECO:0008006" key="6">
    <source>
        <dbReference type="Google" id="ProtNLM"/>
    </source>
</evidence>
<dbReference type="PANTHER" id="PTHR35149">
    <property type="entry name" value="SLL5132 PROTEIN"/>
    <property type="match status" value="1"/>
</dbReference>
<name>A0A3G9ICX2_9ACTN</name>
<evidence type="ECO:0000313" key="4">
    <source>
        <dbReference type="EMBL" id="BBH16807.1"/>
    </source>
</evidence>
<keyword evidence="5" id="KW-1185">Reference proteome</keyword>
<protein>
    <recommendedName>
        <fullName evidence="6">DUF262 domain-containing protein</fullName>
    </recommendedName>
</protein>
<dbReference type="AlphaFoldDB" id="A0A3G9ICX2"/>
<organism evidence="4 5">
    <name type="scientific">Nocardioides baekrokdamisoli</name>
    <dbReference type="NCBI Taxonomy" id="1804624"/>
    <lineage>
        <taxon>Bacteria</taxon>
        <taxon>Bacillati</taxon>
        <taxon>Actinomycetota</taxon>
        <taxon>Actinomycetes</taxon>
        <taxon>Propionibacteriales</taxon>
        <taxon>Nocardioidaceae</taxon>
        <taxon>Nocardioides</taxon>
    </lineage>
</organism>
<dbReference type="InterPro" id="IPR011089">
    <property type="entry name" value="GmrSD_C"/>
</dbReference>
<dbReference type="Pfam" id="PF03235">
    <property type="entry name" value="GmrSD_N"/>
    <property type="match status" value="1"/>
</dbReference>
<evidence type="ECO:0000313" key="5">
    <source>
        <dbReference type="Proteomes" id="UP000271573"/>
    </source>
</evidence>
<dbReference type="Proteomes" id="UP000271573">
    <property type="component" value="Chromosome"/>
</dbReference>
<gene>
    <name evidence="4" type="ORF">Back2_10940</name>
</gene>
<dbReference type="InterPro" id="IPR004919">
    <property type="entry name" value="GmrSD_N"/>
</dbReference>
<feature type="domain" description="GmrSD restriction endonucleases C-terminal" evidence="3">
    <location>
        <begin position="417"/>
        <end position="560"/>
    </location>
</feature>
<dbReference type="Pfam" id="PF07510">
    <property type="entry name" value="GmrSD_C"/>
    <property type="match status" value="1"/>
</dbReference>
<feature type="region of interest" description="Disordered" evidence="1">
    <location>
        <begin position="585"/>
        <end position="606"/>
    </location>
</feature>
<evidence type="ECO:0000259" key="3">
    <source>
        <dbReference type="Pfam" id="PF07510"/>
    </source>
</evidence>
<dbReference type="PANTHER" id="PTHR35149:SF1">
    <property type="entry name" value="DUF5655 DOMAIN-CONTAINING PROTEIN"/>
    <property type="match status" value="1"/>
</dbReference>
<proteinExistence type="predicted"/>
<evidence type="ECO:0000259" key="2">
    <source>
        <dbReference type="Pfam" id="PF03235"/>
    </source>
</evidence>
<dbReference type="EMBL" id="AP019307">
    <property type="protein sequence ID" value="BBH16807.1"/>
    <property type="molecule type" value="Genomic_DNA"/>
</dbReference>
<evidence type="ECO:0000256" key="1">
    <source>
        <dbReference type="SAM" id="MobiDB-lite"/>
    </source>
</evidence>
<feature type="compositionally biased region" description="Acidic residues" evidence="1">
    <location>
        <begin position="591"/>
        <end position="606"/>
    </location>
</feature>
<accession>A0A3G9ICX2</accession>
<dbReference type="KEGG" id="nbe:Back2_10940"/>
<dbReference type="RefSeq" id="WP_164512486.1">
    <property type="nucleotide sequence ID" value="NZ_AP019307.1"/>
</dbReference>